<evidence type="ECO:0000256" key="6">
    <source>
        <dbReference type="SAM" id="MobiDB-lite"/>
    </source>
</evidence>
<comment type="caution">
    <text evidence="9">The sequence shown here is derived from an EMBL/GenBank/DDBJ whole genome shotgun (WGS) entry which is preliminary data.</text>
</comment>
<dbReference type="GO" id="GO:0003697">
    <property type="term" value="F:single-stranded DNA binding"/>
    <property type="evidence" value="ECO:0007669"/>
    <property type="project" value="UniProtKB-UniRule"/>
</dbReference>
<feature type="compositionally biased region" description="Gly residues" evidence="6">
    <location>
        <begin position="201"/>
        <end position="212"/>
    </location>
</feature>
<feature type="compositionally biased region" description="Low complexity" evidence="6">
    <location>
        <begin position="70"/>
        <end position="85"/>
    </location>
</feature>
<evidence type="ECO:0000256" key="4">
    <source>
        <dbReference type="ARBA" id="ARBA00023242"/>
    </source>
</evidence>
<comment type="subunit">
    <text evidence="5">Component of the RNA polymerase III (Pol III) complex consisting of 17 subunits.</text>
</comment>
<dbReference type="InterPro" id="IPR008806">
    <property type="entry name" value="RNA_pol_III_Rpc82_C"/>
</dbReference>
<comment type="similarity">
    <text evidence="5">Belongs to the eukaryotic RPC3/POLR3C RNA polymerase subunit family.</text>
</comment>
<evidence type="ECO:0000259" key="8">
    <source>
        <dbReference type="Pfam" id="PF22536"/>
    </source>
</evidence>
<feature type="region of interest" description="Disordered" evidence="6">
    <location>
        <begin position="51"/>
        <end position="86"/>
    </location>
</feature>
<feature type="region of interest" description="Disordered" evidence="6">
    <location>
        <begin position="114"/>
        <end position="214"/>
    </location>
</feature>
<protein>
    <recommendedName>
        <fullName evidence="5">DNA-directed RNA polymerase III subunit RPC3</fullName>
        <shortName evidence="5">RNA polymerase III subunit C3</shortName>
    </recommendedName>
</protein>
<dbReference type="Pfam" id="PF05645">
    <property type="entry name" value="RNA_pol_Rpc82"/>
    <property type="match status" value="1"/>
</dbReference>
<name>A0A9W6EVX1_9CHLO</name>
<gene>
    <name evidence="9" type="primary">PLESTB000031</name>
    <name evidence="9" type="ORF">PLESTB_000032100</name>
</gene>
<keyword evidence="4 5" id="KW-0539">Nucleus</keyword>
<dbReference type="Pfam" id="PF22536">
    <property type="entry name" value="WHD_POLR3C"/>
    <property type="match status" value="1"/>
</dbReference>
<evidence type="ECO:0000259" key="7">
    <source>
        <dbReference type="Pfam" id="PF05645"/>
    </source>
</evidence>
<organism evidence="9 10">
    <name type="scientific">Pleodorina starrii</name>
    <dbReference type="NCBI Taxonomy" id="330485"/>
    <lineage>
        <taxon>Eukaryota</taxon>
        <taxon>Viridiplantae</taxon>
        <taxon>Chlorophyta</taxon>
        <taxon>core chlorophytes</taxon>
        <taxon>Chlorophyceae</taxon>
        <taxon>CS clade</taxon>
        <taxon>Chlamydomonadales</taxon>
        <taxon>Volvocaceae</taxon>
        <taxon>Pleodorina</taxon>
    </lineage>
</organism>
<feature type="domain" description="RNA polymerase III Rpc82 C -terminal" evidence="7">
    <location>
        <begin position="218"/>
        <end position="284"/>
    </location>
</feature>
<dbReference type="InterPro" id="IPR036388">
    <property type="entry name" value="WH-like_DNA-bd_sf"/>
</dbReference>
<feature type="compositionally biased region" description="Low complexity" evidence="6">
    <location>
        <begin position="177"/>
        <end position="200"/>
    </location>
</feature>
<dbReference type="EMBL" id="BRXU01000001">
    <property type="protein sequence ID" value="GLC47848.1"/>
    <property type="molecule type" value="Genomic_DNA"/>
</dbReference>
<proteinExistence type="inferred from homology"/>
<dbReference type="Gene3D" id="1.10.10.10">
    <property type="entry name" value="Winged helix-like DNA-binding domain superfamily/Winged helix DNA-binding domain"/>
    <property type="match status" value="3"/>
</dbReference>
<dbReference type="PANTHER" id="PTHR12949:SF0">
    <property type="entry name" value="DNA-DIRECTED RNA POLYMERASE III SUBUNIT RPC3"/>
    <property type="match status" value="1"/>
</dbReference>
<dbReference type="InterPro" id="IPR055207">
    <property type="entry name" value="POLR3C_WHD"/>
</dbReference>
<keyword evidence="3 5" id="KW-0804">Transcription</keyword>
<evidence type="ECO:0000313" key="10">
    <source>
        <dbReference type="Proteomes" id="UP001165080"/>
    </source>
</evidence>
<evidence type="ECO:0000256" key="1">
    <source>
        <dbReference type="ARBA" id="ARBA00004123"/>
    </source>
</evidence>
<dbReference type="InterPro" id="IPR039748">
    <property type="entry name" value="RPC3"/>
</dbReference>
<feature type="compositionally biased region" description="Gly residues" evidence="6">
    <location>
        <begin position="121"/>
        <end position="152"/>
    </location>
</feature>
<keyword evidence="10" id="KW-1185">Reference proteome</keyword>
<comment type="function">
    <text evidence="5">DNA-dependent RNA polymerase catalyzes the transcription of DNA into RNA using the four ribonucleoside triphosphates as substrates. Specific core component of RNA polymerase III which synthesizes small RNAs, such as 5S rRNA and tRNAs.</text>
</comment>
<dbReference type="FunFam" id="1.10.10.10:FF:000420">
    <property type="entry name" value="RNA polymerase III subunit, putative"/>
    <property type="match status" value="1"/>
</dbReference>
<feature type="domain" description="DNA-directed RNA polymerase III subunit RPC3 winged-helix" evidence="8">
    <location>
        <begin position="349"/>
        <end position="425"/>
    </location>
</feature>
<sequence>MQEGRLRMDQVLGGVAARMGKPQEEVADSIRNTFISLVQGHYVERAPLCHLPPPTIRPHPNSVRSKKKAASGSEAHAAEQGAAARSFEEAAFEKTRFKVPTDLALEMFGSGDGPAAAAAAGGEGGGSGAGADGGGGAGGDGDGAGGGGGGGGVKRKAEEEPEQLAVKAAPTKKARIRAGTARNAEAATPAAASAAAPQRASGGGGGGGGGSGPSLANMDPAVVLWRVNNDEFNRRFRHQAMVALIREKFGDDSAMVVTAMLAAARPYEGSVKEERSVPLSEDEVETHVGKLKTAGVLEALPQTPVPAVLRNLASDSFDMFTHVGTGPQGSATYVVNSQRIIDLIMLKQVEALVKSRFDVGGLRVFRLLALRGQLEQKQVADLAMLPAKDTRELLYRMLADGFVLLQDIPKTADRAPSRSFYTWRVSMPALCDVTAGQLYRAGGRVYQRLKFEMAKEKELLSLLESAKEAQTVNFTLTAAQRAAVTRLKRVSEVMEVSLQHLDEMIAVFNDY</sequence>
<reference evidence="9 10" key="1">
    <citation type="journal article" date="2023" name="Commun. Biol.">
        <title>Reorganization of the ancestral sex-determining regions during the evolution of trioecy in Pleodorina starrii.</title>
        <authorList>
            <person name="Takahashi K."/>
            <person name="Suzuki S."/>
            <person name="Kawai-Toyooka H."/>
            <person name="Yamamoto K."/>
            <person name="Hamaji T."/>
            <person name="Ootsuki R."/>
            <person name="Yamaguchi H."/>
            <person name="Kawachi M."/>
            <person name="Higashiyama T."/>
            <person name="Nozaki H."/>
        </authorList>
    </citation>
    <scope>NUCLEOTIDE SEQUENCE [LARGE SCALE GENOMIC DNA]</scope>
    <source>
        <strain evidence="9 10">NIES-4479</strain>
    </source>
</reference>
<dbReference type="GO" id="GO:0005666">
    <property type="term" value="C:RNA polymerase III complex"/>
    <property type="evidence" value="ECO:0007669"/>
    <property type="project" value="UniProtKB-UniRule"/>
</dbReference>
<evidence type="ECO:0000313" key="9">
    <source>
        <dbReference type="EMBL" id="GLC47848.1"/>
    </source>
</evidence>
<evidence type="ECO:0000256" key="2">
    <source>
        <dbReference type="ARBA" id="ARBA00022478"/>
    </source>
</evidence>
<dbReference type="PANTHER" id="PTHR12949">
    <property type="entry name" value="RNA POLYMERASE III DNA DIRECTED -RELATED"/>
    <property type="match status" value="1"/>
</dbReference>
<dbReference type="GO" id="GO:0006351">
    <property type="term" value="P:DNA-templated transcription"/>
    <property type="evidence" value="ECO:0007669"/>
    <property type="project" value="InterPro"/>
</dbReference>
<evidence type="ECO:0000256" key="3">
    <source>
        <dbReference type="ARBA" id="ARBA00023163"/>
    </source>
</evidence>
<evidence type="ECO:0000256" key="5">
    <source>
        <dbReference type="RuleBase" id="RU367076"/>
    </source>
</evidence>
<dbReference type="AlphaFoldDB" id="A0A9W6EVX1"/>
<comment type="subcellular location">
    <subcellularLocation>
        <location evidence="1 5">Nucleus</location>
    </subcellularLocation>
</comment>
<keyword evidence="2 5" id="KW-0240">DNA-directed RNA polymerase</keyword>
<dbReference type="Proteomes" id="UP001165080">
    <property type="component" value="Unassembled WGS sequence"/>
</dbReference>
<accession>A0A9W6EVX1</accession>